<feature type="transmembrane region" description="Helical" evidence="8">
    <location>
        <begin position="236"/>
        <end position="262"/>
    </location>
</feature>
<dbReference type="EMBL" id="JAHJDP010000004">
    <property type="protein sequence ID" value="MBU2689431.1"/>
    <property type="molecule type" value="Genomic_DNA"/>
</dbReference>
<dbReference type="PANTHER" id="PTHR48090">
    <property type="entry name" value="UNDECAPRENYL-PHOSPHATE 4-DEOXY-4-FORMAMIDO-L-ARABINOSE TRANSFERASE-RELATED"/>
    <property type="match status" value="1"/>
</dbReference>
<keyword evidence="6 8" id="KW-1133">Transmembrane helix</keyword>
<sequence>MTLPEISIVVPLYNEEENVRPLCNAVREALKEWPRTWELLLVDDGSRDHTVDAAAEEAAADPRLRLLGLKRNQGQTMAMATGFAKARGRIIVSMDGDLQNDPCDIPMMVSRIDDGFDLVCGWRKQRKDLFLSRRLPSLAANALIAWITGVHIHDNGCSLKAYRAAVIQTVRLYSEMHRFLPALVSMTGARITEVVVRHHPRIHGQSAYGLSRVFRVLGDMIIIKMLTQFSNRPGQWFGLLALPFLVLALVLAGVWAGGIWFSSKPVSIIYPSLSVLSMYMFGSLMTSSILSEMLLAKADKNYLRDLTSVLAVVKELGPHQARNGKL</sequence>
<gene>
    <name evidence="10" type="ORF">KJ970_00760</name>
</gene>
<accession>A0A948RSY5</accession>
<feature type="transmembrane region" description="Helical" evidence="8">
    <location>
        <begin position="268"/>
        <end position="290"/>
    </location>
</feature>
<evidence type="ECO:0000256" key="8">
    <source>
        <dbReference type="SAM" id="Phobius"/>
    </source>
</evidence>
<dbReference type="SUPFAM" id="SSF53448">
    <property type="entry name" value="Nucleotide-diphospho-sugar transferases"/>
    <property type="match status" value="1"/>
</dbReference>
<evidence type="ECO:0000256" key="3">
    <source>
        <dbReference type="ARBA" id="ARBA00022679"/>
    </source>
</evidence>
<evidence type="ECO:0000313" key="10">
    <source>
        <dbReference type="EMBL" id="MBU2689431.1"/>
    </source>
</evidence>
<dbReference type="AlphaFoldDB" id="A0A948RSY5"/>
<dbReference type="InterPro" id="IPR001173">
    <property type="entry name" value="Glyco_trans_2-like"/>
</dbReference>
<evidence type="ECO:0000256" key="1">
    <source>
        <dbReference type="ARBA" id="ARBA00022475"/>
    </source>
</evidence>
<dbReference type="CDD" id="cd04187">
    <property type="entry name" value="DPM1_like_bac"/>
    <property type="match status" value="1"/>
</dbReference>
<dbReference type="Pfam" id="PF00535">
    <property type="entry name" value="Glycos_transf_2"/>
    <property type="match status" value="1"/>
</dbReference>
<keyword evidence="7 8" id="KW-0472">Membrane</keyword>
<proteinExistence type="predicted"/>
<keyword evidence="2" id="KW-0328">Glycosyltransferase</keyword>
<evidence type="ECO:0000256" key="5">
    <source>
        <dbReference type="ARBA" id="ARBA00022985"/>
    </source>
</evidence>
<protein>
    <submittedName>
        <fullName evidence="10">Glycosyltransferase family 2 protein</fullName>
    </submittedName>
</protein>
<reference evidence="10" key="1">
    <citation type="submission" date="2021-05" db="EMBL/GenBank/DDBJ databases">
        <title>Energy efficiency and biological interactions define the core microbiome of deep oligotrophic groundwater.</title>
        <authorList>
            <person name="Mehrshad M."/>
            <person name="Lopez-Fernandez M."/>
            <person name="Bell E."/>
            <person name="Bernier-Latmani R."/>
            <person name="Bertilsson S."/>
            <person name="Dopson M."/>
        </authorList>
    </citation>
    <scope>NUCLEOTIDE SEQUENCE</scope>
    <source>
        <strain evidence="10">Modern_marine.mb.64</strain>
    </source>
</reference>
<keyword evidence="3" id="KW-0808">Transferase</keyword>
<dbReference type="InterPro" id="IPR050256">
    <property type="entry name" value="Glycosyltransferase_2"/>
</dbReference>
<dbReference type="Gene3D" id="3.90.550.10">
    <property type="entry name" value="Spore Coat Polysaccharide Biosynthesis Protein SpsA, Chain A"/>
    <property type="match status" value="1"/>
</dbReference>
<evidence type="ECO:0000313" key="11">
    <source>
        <dbReference type="Proteomes" id="UP000777784"/>
    </source>
</evidence>
<dbReference type="Proteomes" id="UP000777784">
    <property type="component" value="Unassembled WGS sequence"/>
</dbReference>
<dbReference type="PANTHER" id="PTHR48090:SF3">
    <property type="entry name" value="UNDECAPRENYL-PHOSPHATE 4-DEOXY-4-FORMAMIDO-L-ARABINOSE TRANSFERASE"/>
    <property type="match status" value="1"/>
</dbReference>
<dbReference type="GO" id="GO:0009103">
    <property type="term" value="P:lipopolysaccharide biosynthetic process"/>
    <property type="evidence" value="ECO:0007669"/>
    <property type="project" value="UniProtKB-KW"/>
</dbReference>
<evidence type="ECO:0000256" key="2">
    <source>
        <dbReference type="ARBA" id="ARBA00022676"/>
    </source>
</evidence>
<keyword evidence="5" id="KW-0448">Lipopolysaccharide biosynthesis</keyword>
<keyword evidence="4 8" id="KW-0812">Transmembrane</keyword>
<dbReference type="GO" id="GO:0005886">
    <property type="term" value="C:plasma membrane"/>
    <property type="evidence" value="ECO:0007669"/>
    <property type="project" value="TreeGrafter"/>
</dbReference>
<feature type="domain" description="Glycosyltransferase 2-like" evidence="9">
    <location>
        <begin position="7"/>
        <end position="166"/>
    </location>
</feature>
<dbReference type="GO" id="GO:0099621">
    <property type="term" value="F:undecaprenyl-phosphate 4-deoxy-4-formamido-L-arabinose transferase activity"/>
    <property type="evidence" value="ECO:0007669"/>
    <property type="project" value="TreeGrafter"/>
</dbReference>
<evidence type="ECO:0000256" key="7">
    <source>
        <dbReference type="ARBA" id="ARBA00023136"/>
    </source>
</evidence>
<comment type="caution">
    <text evidence="10">The sequence shown here is derived from an EMBL/GenBank/DDBJ whole genome shotgun (WGS) entry which is preliminary data.</text>
</comment>
<evidence type="ECO:0000259" key="9">
    <source>
        <dbReference type="Pfam" id="PF00535"/>
    </source>
</evidence>
<organism evidence="10 11">
    <name type="scientific">Eiseniibacteriota bacterium</name>
    <dbReference type="NCBI Taxonomy" id="2212470"/>
    <lineage>
        <taxon>Bacteria</taxon>
        <taxon>Candidatus Eiseniibacteriota</taxon>
    </lineage>
</organism>
<keyword evidence="1" id="KW-1003">Cell membrane</keyword>
<name>A0A948RSY5_UNCEI</name>
<evidence type="ECO:0000256" key="4">
    <source>
        <dbReference type="ARBA" id="ARBA00022692"/>
    </source>
</evidence>
<evidence type="ECO:0000256" key="6">
    <source>
        <dbReference type="ARBA" id="ARBA00022989"/>
    </source>
</evidence>
<dbReference type="InterPro" id="IPR029044">
    <property type="entry name" value="Nucleotide-diphossugar_trans"/>
</dbReference>